<dbReference type="NCBIfam" id="TIGR02556">
    <property type="entry name" value="cas_TM1802"/>
    <property type="match status" value="1"/>
</dbReference>
<dbReference type="Pfam" id="PF09484">
    <property type="entry name" value="Cas_TM1802"/>
    <property type="match status" value="1"/>
</dbReference>
<evidence type="ECO:0000313" key="1">
    <source>
        <dbReference type="EMBL" id="ABV32776.1"/>
    </source>
</evidence>
<protein>
    <submittedName>
        <fullName evidence="1">CRISPR-associated protein, TM1802 family</fullName>
    </submittedName>
</protein>
<dbReference type="InterPro" id="IPR013389">
    <property type="entry name" value="CRISPR-assoc_prot_Cas8b"/>
</dbReference>
<dbReference type="RefSeq" id="WP_012002257.1">
    <property type="nucleotide sequence ID" value="NC_009828.1"/>
</dbReference>
<dbReference type="NCBIfam" id="TIGR02591">
    <property type="entry name" value="cas_Csh1"/>
    <property type="match status" value="1"/>
</dbReference>
<dbReference type="eggNOG" id="ENOG502Z952">
    <property type="taxonomic scope" value="Bacteria"/>
</dbReference>
<dbReference type="AlphaFoldDB" id="A8F3P2"/>
<dbReference type="STRING" id="416591.Tlet_0206"/>
<evidence type="ECO:0000313" key="2">
    <source>
        <dbReference type="Proteomes" id="UP000002016"/>
    </source>
</evidence>
<dbReference type="HOGENOM" id="CLU_466766_0_0_0"/>
<dbReference type="OrthoDB" id="5422815at2"/>
<dbReference type="CDD" id="cd09730">
    <property type="entry name" value="Cas8a1_I-A"/>
    <property type="match status" value="1"/>
</dbReference>
<accession>A8F3P2</accession>
<dbReference type="Proteomes" id="UP000002016">
    <property type="component" value="Chromosome"/>
</dbReference>
<gene>
    <name evidence="1" type="ordered locus">Tlet_0206</name>
</gene>
<sequence>MLTKIIKIGKLYQQEELFENFAKTFKSNLLVALYFDLGPPVQYISSHIIEPPENLQKLLYYDQKGNVSGKSPTVSITFKNEDGSEKIRKGVEKAILKLKSFFKHPMLKDFENCINDEFESIVLDVEKLLTDQKNLKGVYLTVKLLRHDSELFPSEHGEFVKAFIDNILKKSVEGGEEGICTFCGRKKIVSATVNEVFKFATFDKPGFCPSLKKDDSIKVLPICDECKSQLQNGANKVIQELSFNFLKNQNPLWVIPSIIEENSEEILKNVIQRIADTSKKLKDFANSEREIELVLSEEKSTVHYDFLFMELNQNQQRIELHLTEISPTRLKKIVQSIDDSKRRIKIDDLPEPSLGMLWKLYEKPSGSDKSRKDYLALVKSIFQEEPYSYSRLLWYFMRKIRKSAITEGAWWRKLTYVSFAAILHLNQINVLNLRRGEYIVSSSEIDQFFNSYPEFFNLPWKKAVFLTGVLAGKVLSVQYAKRQATPFFKKFKGLKMNMQDVMGLLADIRNKLQQYDAYGKKSDELLKTAAEYYLQSSKSNTTIDELNFIFTLGLAYAGKEPFKKYEEVEEYEQQI</sequence>
<reference evidence="1 2" key="1">
    <citation type="submission" date="2007-08" db="EMBL/GenBank/DDBJ databases">
        <title>Complete sequence of Thermotoga lettingae TMO.</title>
        <authorList>
            <consortium name="US DOE Joint Genome Institute"/>
            <person name="Copeland A."/>
            <person name="Lucas S."/>
            <person name="Lapidus A."/>
            <person name="Barry K."/>
            <person name="Glavina del Rio T."/>
            <person name="Dalin E."/>
            <person name="Tice H."/>
            <person name="Pitluck S."/>
            <person name="Foster B."/>
            <person name="Bruce D."/>
            <person name="Schmutz J."/>
            <person name="Larimer F."/>
            <person name="Land M."/>
            <person name="Hauser L."/>
            <person name="Kyrpides N."/>
            <person name="Mikhailova N."/>
            <person name="Nelson K."/>
            <person name="Gogarten J.P."/>
            <person name="Noll K."/>
            <person name="Richardson P."/>
        </authorList>
    </citation>
    <scope>NUCLEOTIDE SEQUENCE [LARGE SCALE GENOMIC DNA]</scope>
    <source>
        <strain evidence="2">ATCC BAA-301 / DSM 14385 / NBRC 107922 / TMO</strain>
    </source>
</reference>
<organism evidence="1 2">
    <name type="scientific">Pseudothermotoga lettingae (strain ATCC BAA-301 / DSM 14385 / NBRC 107922 / TMO)</name>
    <name type="common">Thermotoga lettingae</name>
    <dbReference type="NCBI Taxonomy" id="416591"/>
    <lineage>
        <taxon>Bacteria</taxon>
        <taxon>Thermotogati</taxon>
        <taxon>Thermotogota</taxon>
        <taxon>Thermotogae</taxon>
        <taxon>Thermotogales</taxon>
        <taxon>Thermotogaceae</taxon>
        <taxon>Pseudothermotoga</taxon>
    </lineage>
</organism>
<name>A8F3P2_PSELT</name>
<dbReference type="InterPro" id="IPR013420">
    <property type="entry name" value="CRISPR-assoc_prot_Cas8b/Csh1_C"/>
</dbReference>
<dbReference type="KEGG" id="tle:Tlet_0206"/>
<proteinExistence type="predicted"/>
<reference evidence="1 2" key="2">
    <citation type="journal article" date="2009" name="Proc. Natl. Acad. Sci. U.S.A.">
        <title>On the chimeric nature, thermophilic origin, and phylogenetic placement of the Thermotogales.</title>
        <authorList>
            <person name="Zhaxybayeva O."/>
            <person name="Swithers K.S."/>
            <person name="Lapierre P."/>
            <person name="Fournier G.P."/>
            <person name="Bickhart D.M."/>
            <person name="DeBoy R.T."/>
            <person name="Nelson K.E."/>
            <person name="Nesbo C.L."/>
            <person name="Doolittle W.F."/>
            <person name="Gogarten J.P."/>
            <person name="Noll K.M."/>
        </authorList>
    </citation>
    <scope>NUCLEOTIDE SEQUENCE [LARGE SCALE GENOMIC DNA]</scope>
    <source>
        <strain evidence="2">ATCC BAA-301 / DSM 14385 / NBRC 107922 / TMO</strain>
    </source>
</reference>
<keyword evidence="2" id="KW-1185">Reference proteome</keyword>
<dbReference type="EMBL" id="CP000812">
    <property type="protein sequence ID" value="ABV32776.1"/>
    <property type="molecule type" value="Genomic_DNA"/>
</dbReference>